<dbReference type="InterPro" id="IPR004668">
    <property type="entry name" value="Anaer_Dcu_memb_transpt"/>
</dbReference>
<dbReference type="PIRSF" id="PIRSF004539">
    <property type="entry name" value="C4-dicrbxl_trns"/>
    <property type="match status" value="1"/>
</dbReference>
<keyword evidence="3" id="KW-0813">Transport</keyword>
<reference evidence="12 13" key="1">
    <citation type="submission" date="2018-08" db="EMBL/GenBank/DDBJ databases">
        <title>A genome reference for cultivated species of the human gut microbiota.</title>
        <authorList>
            <person name="Zou Y."/>
            <person name="Xue W."/>
            <person name="Luo G."/>
        </authorList>
    </citation>
    <scope>NUCLEOTIDE SEQUENCE [LARGE SCALE GENOMIC DNA]</scope>
    <source>
        <strain evidence="12 13">OM08-17AT</strain>
    </source>
</reference>
<feature type="transmembrane region" description="Helical" evidence="10">
    <location>
        <begin position="106"/>
        <end position="128"/>
    </location>
</feature>
<evidence type="ECO:0000256" key="6">
    <source>
        <dbReference type="ARBA" id="ARBA00022692"/>
    </source>
</evidence>
<evidence type="ECO:0000313" key="11">
    <source>
        <dbReference type="EMBL" id="NBH31283.1"/>
    </source>
</evidence>
<feature type="transmembrane region" description="Helical" evidence="10">
    <location>
        <begin position="38"/>
        <end position="57"/>
    </location>
</feature>
<dbReference type="EMBL" id="QSTD01000005">
    <property type="protein sequence ID" value="RGM29516.1"/>
    <property type="molecule type" value="Genomic_DNA"/>
</dbReference>
<dbReference type="EMBL" id="QXWP01000005">
    <property type="protein sequence ID" value="NBH31283.1"/>
    <property type="molecule type" value="Genomic_DNA"/>
</dbReference>
<evidence type="ECO:0000256" key="10">
    <source>
        <dbReference type="SAM" id="Phobius"/>
    </source>
</evidence>
<evidence type="ECO:0000313" key="12">
    <source>
        <dbReference type="EMBL" id="RGM29516.1"/>
    </source>
</evidence>
<keyword evidence="4" id="KW-1003">Cell membrane</keyword>
<evidence type="ECO:0000256" key="3">
    <source>
        <dbReference type="ARBA" id="ARBA00022448"/>
    </source>
</evidence>
<dbReference type="GO" id="GO:0005886">
    <property type="term" value="C:plasma membrane"/>
    <property type="evidence" value="ECO:0007669"/>
    <property type="project" value="UniProtKB-SubCell"/>
</dbReference>
<feature type="transmembrane region" description="Helical" evidence="10">
    <location>
        <begin position="149"/>
        <end position="174"/>
    </location>
</feature>
<feature type="transmembrane region" description="Helical" evidence="10">
    <location>
        <begin position="348"/>
        <end position="376"/>
    </location>
</feature>
<feature type="transmembrane region" description="Helical" evidence="10">
    <location>
        <begin position="237"/>
        <end position="259"/>
    </location>
</feature>
<evidence type="ECO:0000256" key="7">
    <source>
        <dbReference type="ARBA" id="ARBA00022989"/>
    </source>
</evidence>
<dbReference type="NCBIfam" id="NF006927">
    <property type="entry name" value="PRK09412.1"/>
    <property type="match status" value="1"/>
</dbReference>
<reference evidence="11 14" key="2">
    <citation type="submission" date="2018-08" db="EMBL/GenBank/DDBJ databases">
        <title>Murine metabolic-syndrome-specific gut microbial biobank.</title>
        <authorList>
            <person name="Liu C."/>
        </authorList>
    </citation>
    <scope>NUCLEOTIDE SEQUENCE [LARGE SCALE GENOMIC DNA]</scope>
    <source>
        <strain evidence="11 14">1XD21-27</strain>
    </source>
</reference>
<evidence type="ECO:0000256" key="9">
    <source>
        <dbReference type="ARBA" id="ARBA00039380"/>
    </source>
</evidence>
<evidence type="ECO:0000256" key="1">
    <source>
        <dbReference type="ARBA" id="ARBA00004429"/>
    </source>
</evidence>
<gene>
    <name evidence="11" type="ORF">D3Z30_09840</name>
    <name evidence="12" type="ORF">DXC19_09840</name>
</gene>
<sequence length="445" mass="47483">MLLKINITRELGVPKLLLFIIEIMIMILAVLLGLRTAGALGCGIFAIVAQLIMIFGFQIPPGSAPVTAVLIILSIGIAGGTLQATGGIDYLVYIASKIIERFPKSIIFIAPMIVFVFVFGIGTANIALSLEPIIAKTAQKANIQPKKALTASVLTANLALLCSPAASATAYIISVLAGYDISMGKYLSIVLPTAMMSMLLLSVFCTFVGKNNPIPSQKLVELPEETLPSEFSKNVKFGVLAFLICVLGILTFGIFPHLMPSFNVNGKTVNVEMTDIVQFFMYLSAAINLLLSKINTSDILTSHISQSAFGALFAVLGPGWLGATIFNAPNNLKILKNDIGQAISSVPWLVIVLVSVVAMIVISQTATASIMVPIVMSLGIPPIYFVAMVQTLNVNFVIPAQPTLLFAVELDETGRTRPTSFIIPGFFVIITSVVIGFTLKLLLGY</sequence>
<dbReference type="PANTHER" id="PTHR36106">
    <property type="entry name" value="ANAEROBIC C4-DICARBOXYLATE TRANSPORTER DCUB"/>
    <property type="match status" value="1"/>
</dbReference>
<accession>A0A364UPG3</accession>
<dbReference type="PANTHER" id="PTHR36106:SF2">
    <property type="entry name" value="C4-DICARBOXYLATE TRANSPORTER DCUA"/>
    <property type="match status" value="1"/>
</dbReference>
<feature type="transmembrane region" description="Helical" evidence="10">
    <location>
        <begin position="12"/>
        <end position="32"/>
    </location>
</feature>
<evidence type="ECO:0000256" key="2">
    <source>
        <dbReference type="ARBA" id="ARBA00006413"/>
    </source>
</evidence>
<feature type="transmembrane region" description="Helical" evidence="10">
    <location>
        <begin position="279"/>
        <end position="296"/>
    </location>
</feature>
<evidence type="ECO:0000256" key="4">
    <source>
        <dbReference type="ARBA" id="ARBA00022475"/>
    </source>
</evidence>
<keyword evidence="6 10" id="KW-0812">Transmembrane</keyword>
<feature type="transmembrane region" description="Helical" evidence="10">
    <location>
        <begin position="186"/>
        <end position="209"/>
    </location>
</feature>
<evidence type="ECO:0000256" key="8">
    <source>
        <dbReference type="ARBA" id="ARBA00023136"/>
    </source>
</evidence>
<evidence type="ECO:0000256" key="5">
    <source>
        <dbReference type="ARBA" id="ARBA00022519"/>
    </source>
</evidence>
<dbReference type="Proteomes" id="UP000261016">
    <property type="component" value="Unassembled WGS sequence"/>
</dbReference>
<protein>
    <recommendedName>
        <fullName evidence="9">C4-dicarboxylate transporter DcuA</fullName>
    </recommendedName>
</protein>
<dbReference type="AlphaFoldDB" id="A0A364UPG3"/>
<evidence type="ECO:0000313" key="14">
    <source>
        <dbReference type="Proteomes" id="UP000481807"/>
    </source>
</evidence>
<keyword evidence="5" id="KW-0997">Cell inner membrane</keyword>
<keyword evidence="8 10" id="KW-0472">Membrane</keyword>
<feature type="transmembrane region" description="Helical" evidence="10">
    <location>
        <begin position="69"/>
        <end position="94"/>
    </location>
</feature>
<organism evidence="12 13">
    <name type="scientific">Staphylococcus warneri</name>
    <dbReference type="NCBI Taxonomy" id="1292"/>
    <lineage>
        <taxon>Bacteria</taxon>
        <taxon>Bacillati</taxon>
        <taxon>Bacillota</taxon>
        <taxon>Bacilli</taxon>
        <taxon>Bacillales</taxon>
        <taxon>Staphylococcaceae</taxon>
        <taxon>Staphylococcus</taxon>
    </lineage>
</organism>
<dbReference type="Proteomes" id="UP000481807">
    <property type="component" value="Unassembled WGS sequence"/>
</dbReference>
<comment type="caution">
    <text evidence="12">The sequence shown here is derived from an EMBL/GenBank/DDBJ whole genome shotgun (WGS) entry which is preliminary data.</text>
</comment>
<comment type="similarity">
    <text evidence="2">Belongs to the DcuA/DcuB transporter (TC 2.A.13.1) family.</text>
</comment>
<feature type="transmembrane region" description="Helical" evidence="10">
    <location>
        <begin position="421"/>
        <end position="443"/>
    </location>
</feature>
<keyword evidence="7 10" id="KW-1133">Transmembrane helix</keyword>
<name>A0A364UPG3_STAWA</name>
<dbReference type="GO" id="GO:0015556">
    <property type="term" value="F:C4-dicarboxylate transmembrane transporter activity"/>
    <property type="evidence" value="ECO:0007669"/>
    <property type="project" value="InterPro"/>
</dbReference>
<evidence type="ECO:0000313" key="13">
    <source>
        <dbReference type="Proteomes" id="UP000261016"/>
    </source>
</evidence>
<feature type="transmembrane region" description="Helical" evidence="10">
    <location>
        <begin position="308"/>
        <end position="328"/>
    </location>
</feature>
<proteinExistence type="inferred from homology"/>
<comment type="subcellular location">
    <subcellularLocation>
        <location evidence="1">Cell inner membrane</location>
        <topology evidence="1">Multi-pass membrane protein</topology>
    </subcellularLocation>
</comment>
<dbReference type="Pfam" id="PF03605">
    <property type="entry name" value="DcuA_DcuB"/>
    <property type="match status" value="1"/>
</dbReference>